<dbReference type="Proteomes" id="UP000293142">
    <property type="component" value="Unassembled WGS sequence"/>
</dbReference>
<dbReference type="InterPro" id="IPR017850">
    <property type="entry name" value="Alkaline_phosphatase_core_sf"/>
</dbReference>
<gene>
    <name evidence="1" type="ORF">EYB31_13975</name>
</gene>
<proteinExistence type="predicted"/>
<sequence length="273" mass="29292">MSQQVVERVVIIGVDGAGNYVTQAHTPQLDALFASSAHTFEAQTVFPTISAECWGAMLYGVLPEEHGLNNDIAAASAIPDDFPHRSVFGVARHRYPDAKLASFCCWSPINTGILESAAGVHTESLPDEELPQAAIRYMRENPDFKLLQVIFDGVDAAGHKFGYGTADYLDVITATDGRVGEIIEALKQHNLWEGTALITVTDHGGGGLHETGHGSDDPRDMTIFWSVAGPGIHPGLIKSPVSILDTAPVIAKLLELPVQEKWKGSVPGDVFLS</sequence>
<dbReference type="AlphaFoldDB" id="A0A4Q9DRU7"/>
<organism evidence="1 2">
    <name type="scientific">Paenibacillus thalictri</name>
    <dbReference type="NCBI Taxonomy" id="2527873"/>
    <lineage>
        <taxon>Bacteria</taxon>
        <taxon>Bacillati</taxon>
        <taxon>Bacillota</taxon>
        <taxon>Bacilli</taxon>
        <taxon>Bacillales</taxon>
        <taxon>Paenibacillaceae</taxon>
        <taxon>Paenibacillus</taxon>
    </lineage>
</organism>
<dbReference type="OrthoDB" id="1956004at2"/>
<dbReference type="PANTHER" id="PTHR10151">
    <property type="entry name" value="ECTONUCLEOTIDE PYROPHOSPHATASE/PHOSPHODIESTERASE"/>
    <property type="match status" value="1"/>
</dbReference>
<comment type="caution">
    <text evidence="1">The sequence shown here is derived from an EMBL/GenBank/DDBJ whole genome shotgun (WGS) entry which is preliminary data.</text>
</comment>
<keyword evidence="2" id="KW-1185">Reference proteome</keyword>
<evidence type="ECO:0000313" key="2">
    <source>
        <dbReference type="Proteomes" id="UP000293142"/>
    </source>
</evidence>
<accession>A0A4Q9DRU7</accession>
<dbReference type="EMBL" id="SIRE01000009">
    <property type="protein sequence ID" value="TBL78605.1"/>
    <property type="molecule type" value="Genomic_DNA"/>
</dbReference>
<dbReference type="SUPFAM" id="SSF53649">
    <property type="entry name" value="Alkaline phosphatase-like"/>
    <property type="match status" value="1"/>
</dbReference>
<dbReference type="Pfam" id="PF01663">
    <property type="entry name" value="Phosphodiest"/>
    <property type="match status" value="2"/>
</dbReference>
<dbReference type="InterPro" id="IPR002591">
    <property type="entry name" value="Phosphodiest/P_Trfase"/>
</dbReference>
<protein>
    <submittedName>
        <fullName evidence="1">Nucleotide pyrophosphatase</fullName>
    </submittedName>
</protein>
<evidence type="ECO:0000313" key="1">
    <source>
        <dbReference type="EMBL" id="TBL78605.1"/>
    </source>
</evidence>
<dbReference type="RefSeq" id="WP_131013961.1">
    <property type="nucleotide sequence ID" value="NZ_SIRE01000009.1"/>
</dbReference>
<dbReference type="PANTHER" id="PTHR10151:SF120">
    <property type="entry name" value="BIS(5'-ADENOSYL)-TRIPHOSPHATASE"/>
    <property type="match status" value="1"/>
</dbReference>
<dbReference type="GO" id="GO:0016787">
    <property type="term" value="F:hydrolase activity"/>
    <property type="evidence" value="ECO:0007669"/>
    <property type="project" value="UniProtKB-ARBA"/>
</dbReference>
<reference evidence="1 2" key="1">
    <citation type="submission" date="2019-02" db="EMBL/GenBank/DDBJ databases">
        <title>Paenibacillus sp. nov., isolated from surface-sterilized tissue of Thalictrum simplex L.</title>
        <authorList>
            <person name="Tuo L."/>
        </authorList>
    </citation>
    <scope>NUCLEOTIDE SEQUENCE [LARGE SCALE GENOMIC DNA]</scope>
    <source>
        <strain evidence="1 2">N2SHLJ1</strain>
    </source>
</reference>
<name>A0A4Q9DRU7_9BACL</name>
<dbReference type="Gene3D" id="3.40.720.10">
    <property type="entry name" value="Alkaline Phosphatase, subunit A"/>
    <property type="match status" value="2"/>
</dbReference>